<organism evidence="1">
    <name type="scientific">marine sediment metagenome</name>
    <dbReference type="NCBI Taxonomy" id="412755"/>
    <lineage>
        <taxon>unclassified sequences</taxon>
        <taxon>metagenomes</taxon>
        <taxon>ecological metagenomes</taxon>
    </lineage>
</organism>
<protein>
    <submittedName>
        <fullName evidence="1">Uncharacterized protein</fullName>
    </submittedName>
</protein>
<reference evidence="1" key="1">
    <citation type="journal article" date="2015" name="Nature">
        <title>Complex archaea that bridge the gap between prokaryotes and eukaryotes.</title>
        <authorList>
            <person name="Spang A."/>
            <person name="Saw J.H."/>
            <person name="Jorgensen S.L."/>
            <person name="Zaremba-Niedzwiedzka K."/>
            <person name="Martijn J."/>
            <person name="Lind A.E."/>
            <person name="van Eijk R."/>
            <person name="Schleper C."/>
            <person name="Guy L."/>
            <person name="Ettema T.J."/>
        </authorList>
    </citation>
    <scope>NUCLEOTIDE SEQUENCE</scope>
</reference>
<sequence>MPNIKDEFEQFVRLHLHNAHSSRPDFIAEKSLKALIHKAVVVCCGKAGEPLPLQQRLAIRNRIEHHFAWLAEATNG</sequence>
<dbReference type="EMBL" id="LAZR01027759">
    <property type="protein sequence ID" value="KKL64720.1"/>
    <property type="molecule type" value="Genomic_DNA"/>
</dbReference>
<comment type="caution">
    <text evidence="1">The sequence shown here is derived from an EMBL/GenBank/DDBJ whole genome shotgun (WGS) entry which is preliminary data.</text>
</comment>
<accession>A0A0F9G565</accession>
<dbReference type="AlphaFoldDB" id="A0A0F9G565"/>
<proteinExistence type="predicted"/>
<evidence type="ECO:0000313" key="1">
    <source>
        <dbReference type="EMBL" id="KKL64720.1"/>
    </source>
</evidence>
<gene>
    <name evidence="1" type="ORF">LCGC14_2162190</name>
</gene>
<name>A0A0F9G565_9ZZZZ</name>